<evidence type="ECO:0000313" key="2">
    <source>
        <dbReference type="Proteomes" id="UP000813385"/>
    </source>
</evidence>
<accession>A0A8K0X7N8</accession>
<comment type="caution">
    <text evidence="1">The sequence shown here is derived from an EMBL/GenBank/DDBJ whole genome shotgun (WGS) entry which is preliminary data.</text>
</comment>
<reference evidence="1" key="1">
    <citation type="journal article" date="2021" name="Nat. Commun.">
        <title>Genetic determinants of endophytism in the Arabidopsis root mycobiome.</title>
        <authorList>
            <person name="Mesny F."/>
            <person name="Miyauchi S."/>
            <person name="Thiergart T."/>
            <person name="Pickel B."/>
            <person name="Atanasova L."/>
            <person name="Karlsson M."/>
            <person name="Huettel B."/>
            <person name="Barry K.W."/>
            <person name="Haridas S."/>
            <person name="Chen C."/>
            <person name="Bauer D."/>
            <person name="Andreopoulos W."/>
            <person name="Pangilinan J."/>
            <person name="LaButti K."/>
            <person name="Riley R."/>
            <person name="Lipzen A."/>
            <person name="Clum A."/>
            <person name="Drula E."/>
            <person name="Henrissat B."/>
            <person name="Kohler A."/>
            <person name="Grigoriev I.V."/>
            <person name="Martin F.M."/>
            <person name="Hacquard S."/>
        </authorList>
    </citation>
    <scope>NUCLEOTIDE SEQUENCE</scope>
    <source>
        <strain evidence="1">MPI-CAGE-AT-0016</strain>
    </source>
</reference>
<gene>
    <name evidence="1" type="ORF">B0T11DRAFT_67557</name>
</gene>
<keyword evidence="2" id="KW-1185">Reference proteome</keyword>
<sequence length="91" mass="10209">MFPRPRLSGAFVSVTLRYAVFYLLSSSKGDPTIGIFISNKPSHPVEPTNHSSRSASLYVTRLCGRSVLTCTMGRTALWISKFREPQLPYKE</sequence>
<dbReference type="EMBL" id="JAGPXD010000002">
    <property type="protein sequence ID" value="KAH7368819.1"/>
    <property type="molecule type" value="Genomic_DNA"/>
</dbReference>
<protein>
    <submittedName>
        <fullName evidence="1">Uncharacterized protein</fullName>
    </submittedName>
</protein>
<dbReference type="Proteomes" id="UP000813385">
    <property type="component" value="Unassembled WGS sequence"/>
</dbReference>
<name>A0A8K0X7N8_9PEZI</name>
<proteinExistence type="predicted"/>
<organism evidence="1 2">
    <name type="scientific">Plectosphaerella cucumerina</name>
    <dbReference type="NCBI Taxonomy" id="40658"/>
    <lineage>
        <taxon>Eukaryota</taxon>
        <taxon>Fungi</taxon>
        <taxon>Dikarya</taxon>
        <taxon>Ascomycota</taxon>
        <taxon>Pezizomycotina</taxon>
        <taxon>Sordariomycetes</taxon>
        <taxon>Hypocreomycetidae</taxon>
        <taxon>Glomerellales</taxon>
        <taxon>Plectosphaerellaceae</taxon>
        <taxon>Plectosphaerella</taxon>
    </lineage>
</organism>
<dbReference type="AlphaFoldDB" id="A0A8K0X7N8"/>
<evidence type="ECO:0000313" key="1">
    <source>
        <dbReference type="EMBL" id="KAH7368819.1"/>
    </source>
</evidence>